<evidence type="ECO:0000256" key="1">
    <source>
        <dbReference type="SAM" id="Coils"/>
    </source>
</evidence>
<dbReference type="NCBIfam" id="TIGR01901">
    <property type="entry name" value="adhes_NPXG"/>
    <property type="match status" value="1"/>
</dbReference>
<dbReference type="Gene3D" id="2.160.20.10">
    <property type="entry name" value="Single-stranded right-handed beta-helix, Pectin lyase-like"/>
    <property type="match status" value="1"/>
</dbReference>
<feature type="domain" description="Filamentous haemagglutinin FhaB/tRNA nuclease CdiA-like TPS" evidence="2">
    <location>
        <begin position="22"/>
        <end position="135"/>
    </location>
</feature>
<evidence type="ECO:0000259" key="2">
    <source>
        <dbReference type="SMART" id="SM00912"/>
    </source>
</evidence>
<name>A0A7U7W7M4_CAMLA</name>
<reference evidence="3 4" key="1">
    <citation type="submission" date="2018-05" db="EMBL/GenBank/DDBJ databases">
        <authorList>
            <consortium name="PulseNet: The National Subtyping Network for Foodborne Disease Surveillance"/>
            <person name="Tarr C.L."/>
            <person name="Trees E."/>
            <person name="Katz L.S."/>
            <person name="Carleton-Romer H.A."/>
            <person name="Stroika S."/>
            <person name="Kucerova Z."/>
            <person name="Roache K.F."/>
            <person name="Sabol A.L."/>
            <person name="Besser J."/>
            <person name="Gerner-Smidt P."/>
        </authorList>
    </citation>
    <scope>NUCLEOTIDE SEQUENCE [LARGE SCALE GENOMIC DNA]</scope>
    <source>
        <strain evidence="3 4">D6489</strain>
    </source>
</reference>
<evidence type="ECO:0000313" key="3">
    <source>
        <dbReference type="EMBL" id="EAI3914451.1"/>
    </source>
</evidence>
<evidence type="ECO:0000313" key="4">
    <source>
        <dbReference type="Proteomes" id="UP000559808"/>
    </source>
</evidence>
<protein>
    <submittedName>
        <fullName evidence="3">Filamentous hemagglutinin N-terminal domain-containing protein</fullName>
    </submittedName>
</protein>
<dbReference type="Proteomes" id="UP000559808">
    <property type="component" value="Unassembled WGS sequence"/>
</dbReference>
<sequence>MSSFSNHILLSGIVISILFDQSLALPSGGKFTHGTSGSISINDNHMNIHGNGQNSVIQWGGGFSIGKGESVNFNGNNKNYLNIAHGTSKSTIEGLLNASGNNVFLINPNGVIITKTGTINANRFVASTSSISSDEIQKFANGKTNTIQSPIIKLDKNNGNVVNMGNINAEEVVFIGNKILLNSNIKNSNDLLTKINSKNIKLIGNEIDIDTSNINANSLSKLEVSAKERGSIYLNASGYYYDPNSFAVFDKLKQADFQNIKHNNNSFNIYDFVGISSDVDWWHFAKGWNENKKDFRNTATEYRLTNDIDFKGKNYANYCIEGYGCTNMIVGYKDPIYNDNWEIIEDNSFYNKIFDGQNFALKNIFIDTNVLSDSLRYVGIFGNANGSEFKNIIIDYNDNSILSNSMYTGGFVGHASGGSKFENIELKNISKISTQNKNNLYAGGFIGYVNGANFNKIDIKSIGEISGISLENRSHIGGFVGGINNGKFENINISQINKIINDKTTKATYTGGFAGEVWGGKFSNIDIRQIDEINGGFVTGGFSGNIGYADLENINLDINNITSTFTTLRHTYAGGFIGSIDSGDTYFKNINVRVKNVKSISQDNKDGSLEEDFFDTGNAYAGGFVGFANGGVFDNISIEAEKIESINNNSMEGTRAASGGFAGKIEGYRSDNLSLSNITIKNIDTISGKIEKDKSGMVNVGGFAGWIQKEGKGSFSNISIYDIKNIQAYGQKDFANAAGFIGYIEGRSMFQKFNLDFKNIYLFFENDSQIQSFASDGKNLSGKFISAYNDKNVNLAFKNIHIYHHENDFNDVFSDLKLWKDMKINIHTYNDDNKNLKFEDFLSKDNTIARPIIELPKKPDFSNKIEINYPNIDNIIQEEAILGKDDLYEDVIKNEILADLINQHYKIYIDILLDMLAEKDYNLMTEDEKVDFVAKYFIKDTANNKSQALKIVQSLDFIMAYQNNGLNNANNDKFEEGVKDFYQNNIKSNIDKTIEKKISILEILKGELKDIVLNSQQLLKELENIKLQLQIAEKSYNDYIKNNSSLDPNKLAQLLKNINMLEKQQETIASKLELTEIKNKIEYQHNKGSFLIMGDYQYDLYKPILESIDLTPSIPVEPDLPWTDLTPSIPSIPTLENNQAKSSLNNNQNYPAMINDNIANLFLFNSLGDDLVKDEIIIKEIGELDIEARKKTCIVSDGFKAMNPCAN</sequence>
<gene>
    <name evidence="3" type="ORF">YZ34_05395</name>
</gene>
<dbReference type="SUPFAM" id="SSF51126">
    <property type="entry name" value="Pectin lyase-like"/>
    <property type="match status" value="1"/>
</dbReference>
<dbReference type="Gene3D" id="2.160.20.110">
    <property type="match status" value="1"/>
</dbReference>
<dbReference type="InterPro" id="IPR011050">
    <property type="entry name" value="Pectin_lyase_fold/virulence"/>
</dbReference>
<dbReference type="InterPro" id="IPR008638">
    <property type="entry name" value="FhaB/CdiA-like_TPS"/>
</dbReference>
<dbReference type="AlphaFoldDB" id="A0A7U7W7M4"/>
<proteinExistence type="predicted"/>
<keyword evidence="1" id="KW-0175">Coiled coil</keyword>
<organism evidence="3 4">
    <name type="scientific">Campylobacter lari</name>
    <dbReference type="NCBI Taxonomy" id="201"/>
    <lineage>
        <taxon>Bacteria</taxon>
        <taxon>Pseudomonadati</taxon>
        <taxon>Campylobacterota</taxon>
        <taxon>Epsilonproteobacteria</taxon>
        <taxon>Campylobacterales</taxon>
        <taxon>Campylobacteraceae</taxon>
        <taxon>Campylobacter</taxon>
    </lineage>
</organism>
<dbReference type="InterPro" id="IPR012334">
    <property type="entry name" value="Pectin_lyas_fold"/>
</dbReference>
<dbReference type="EMBL" id="AABOWU010000010">
    <property type="protein sequence ID" value="EAI3914451.1"/>
    <property type="molecule type" value="Genomic_DNA"/>
</dbReference>
<dbReference type="SMART" id="SM00912">
    <property type="entry name" value="Haemagg_act"/>
    <property type="match status" value="1"/>
</dbReference>
<comment type="caution">
    <text evidence="3">The sequence shown here is derived from an EMBL/GenBank/DDBJ whole genome shotgun (WGS) entry which is preliminary data.</text>
</comment>
<feature type="coiled-coil region" evidence="1">
    <location>
        <begin position="1008"/>
        <end position="1071"/>
    </location>
</feature>
<accession>A0A7U7W7M4</accession>
<dbReference type="Pfam" id="PF05860">
    <property type="entry name" value="TPS"/>
    <property type="match status" value="1"/>
</dbReference>